<feature type="transmembrane region" description="Helical" evidence="10">
    <location>
        <begin position="397"/>
        <end position="419"/>
    </location>
</feature>
<evidence type="ECO:0000256" key="5">
    <source>
        <dbReference type="ARBA" id="ARBA00022475"/>
    </source>
</evidence>
<feature type="transmembrane region" description="Helical" evidence="10">
    <location>
        <begin position="357"/>
        <end position="376"/>
    </location>
</feature>
<evidence type="ECO:0000256" key="7">
    <source>
        <dbReference type="ARBA" id="ARBA00022989"/>
    </source>
</evidence>
<dbReference type="CDD" id="cd13143">
    <property type="entry name" value="MATE_MepA_like"/>
    <property type="match status" value="1"/>
</dbReference>
<keyword evidence="4" id="KW-0813">Transport</keyword>
<sequence length="447" mass="48021">MEQNIALFERMSVPKAVAQNAIPAIISMLVVFIYNIADTFFVGQTGDELQVAAVSLTTPVFLLFMAAGTLFAVGGTSLISRALGEGRREYAKKVSSFCFYASIGIGCLLMILFWVCMPTILRLIGTSKDTIGLAGGYLNYVALSAPFVILSQTFSNIVRAEGKPNEAMFGMLLGTIANIVLDPIMILTMNMGVVGAAVATVIGNIVGAGYYIIYFLRKKSILSISFKDFQMGDQILTTVLAIGIPASLNNILMTVSNVVLNNFLAGYGDIQVAAMGVAMKASMMIVLLQLGLGQGIQPLLGYNYGAKNYKRSGEVLKFSVICSVVLGTILTIIYWLGANSIVRTFINSKAVIEYGMIILRALMLSGPVIGILFIFTNALQAMGQAIPSLVLSVSRQGFVFIPLLFILNAFGGFTGIVYAQPLTDFVSILISAVLYFIVSRKLPARVQ</sequence>
<feature type="transmembrane region" description="Helical" evidence="10">
    <location>
        <begin position="137"/>
        <end position="155"/>
    </location>
</feature>
<dbReference type="AlphaFoldDB" id="A0A1D8GHG6"/>
<dbReference type="GO" id="GO:0046677">
    <property type="term" value="P:response to antibiotic"/>
    <property type="evidence" value="ECO:0007669"/>
    <property type="project" value="UniProtKB-KW"/>
</dbReference>
<feature type="transmembrane region" description="Helical" evidence="10">
    <location>
        <begin position="235"/>
        <end position="260"/>
    </location>
</feature>
<keyword evidence="5" id="KW-1003">Cell membrane</keyword>
<dbReference type="InterPro" id="IPR002528">
    <property type="entry name" value="MATE_fam"/>
</dbReference>
<dbReference type="InterPro" id="IPR045070">
    <property type="entry name" value="MATE_MepA-like"/>
</dbReference>
<gene>
    <name evidence="11" type="ORF">Gferi_12480</name>
</gene>
<evidence type="ECO:0000313" key="11">
    <source>
        <dbReference type="EMBL" id="AOT70337.1"/>
    </source>
</evidence>
<dbReference type="STRING" id="1424294.Gferi_12480"/>
<feature type="transmembrane region" description="Helical" evidence="10">
    <location>
        <begin position="272"/>
        <end position="294"/>
    </location>
</feature>
<keyword evidence="7 10" id="KW-1133">Transmembrane helix</keyword>
<keyword evidence="8 10" id="KW-0472">Membrane</keyword>
<keyword evidence="12" id="KW-1185">Reference proteome</keyword>
<feature type="transmembrane region" description="Helical" evidence="10">
    <location>
        <begin position="49"/>
        <end position="76"/>
    </location>
</feature>
<dbReference type="OrthoDB" id="9811110at2"/>
<evidence type="ECO:0000256" key="9">
    <source>
        <dbReference type="ARBA" id="ARBA00023251"/>
    </source>
</evidence>
<evidence type="ECO:0000313" key="12">
    <source>
        <dbReference type="Proteomes" id="UP000095743"/>
    </source>
</evidence>
<accession>A0A1D8GHG6</accession>
<dbReference type="KEGG" id="gfe:Gferi_12480"/>
<feature type="transmembrane region" description="Helical" evidence="10">
    <location>
        <begin position="193"/>
        <end position="214"/>
    </location>
</feature>
<feature type="transmembrane region" description="Helical" evidence="10">
    <location>
        <begin position="97"/>
        <end position="125"/>
    </location>
</feature>
<comment type="subcellular location">
    <subcellularLocation>
        <location evidence="1">Cell membrane</location>
        <topology evidence="1">Multi-pass membrane protein</topology>
    </subcellularLocation>
</comment>
<evidence type="ECO:0000256" key="10">
    <source>
        <dbReference type="SAM" id="Phobius"/>
    </source>
</evidence>
<keyword evidence="9" id="KW-0046">Antibiotic resistance</keyword>
<feature type="transmembrane region" description="Helical" evidence="10">
    <location>
        <begin position="425"/>
        <end position="442"/>
    </location>
</feature>
<feature type="transmembrane region" description="Helical" evidence="10">
    <location>
        <begin position="315"/>
        <end position="337"/>
    </location>
</feature>
<evidence type="ECO:0000256" key="3">
    <source>
        <dbReference type="ARBA" id="ARBA00022106"/>
    </source>
</evidence>
<dbReference type="GO" id="GO:0042910">
    <property type="term" value="F:xenobiotic transmembrane transporter activity"/>
    <property type="evidence" value="ECO:0007669"/>
    <property type="project" value="InterPro"/>
</dbReference>
<organism evidence="11 12">
    <name type="scientific">Geosporobacter ferrireducens</name>
    <dbReference type="NCBI Taxonomy" id="1424294"/>
    <lineage>
        <taxon>Bacteria</taxon>
        <taxon>Bacillati</taxon>
        <taxon>Bacillota</taxon>
        <taxon>Clostridia</taxon>
        <taxon>Peptostreptococcales</taxon>
        <taxon>Thermotaleaceae</taxon>
        <taxon>Geosporobacter</taxon>
    </lineage>
</organism>
<dbReference type="PANTHER" id="PTHR43823">
    <property type="entry name" value="SPORULATION PROTEIN YKVU"/>
    <property type="match status" value="1"/>
</dbReference>
<protein>
    <recommendedName>
        <fullName evidence="3">Multidrug export protein MepA</fullName>
    </recommendedName>
</protein>
<comment type="similarity">
    <text evidence="2">Belongs to the multi antimicrobial extrusion (MATE) (TC 2.A.66.1) family. MepA subfamily.</text>
</comment>
<dbReference type="PANTHER" id="PTHR43823:SF3">
    <property type="entry name" value="MULTIDRUG EXPORT PROTEIN MEPA"/>
    <property type="match status" value="1"/>
</dbReference>
<dbReference type="EMBL" id="CP017269">
    <property type="protein sequence ID" value="AOT70337.1"/>
    <property type="molecule type" value="Genomic_DNA"/>
</dbReference>
<reference evidence="11 12" key="1">
    <citation type="submission" date="2016-09" db="EMBL/GenBank/DDBJ databases">
        <title>Genomic analysis reveals versatility of anaerobic energy metabolism of Geosporobacter ferrireducens IRF9 of phylum Firmicutes.</title>
        <authorList>
            <person name="Kim S.-J."/>
        </authorList>
    </citation>
    <scope>NUCLEOTIDE SEQUENCE [LARGE SCALE GENOMIC DNA]</scope>
    <source>
        <strain evidence="11 12">IRF9</strain>
    </source>
</reference>
<dbReference type="InterPro" id="IPR051327">
    <property type="entry name" value="MATE_MepA_subfamily"/>
</dbReference>
<dbReference type="NCBIfam" id="TIGR00797">
    <property type="entry name" value="matE"/>
    <property type="match status" value="1"/>
</dbReference>
<dbReference type="Pfam" id="PF01554">
    <property type="entry name" value="MatE"/>
    <property type="match status" value="2"/>
</dbReference>
<dbReference type="PIRSF" id="PIRSF006603">
    <property type="entry name" value="DinF"/>
    <property type="match status" value="1"/>
</dbReference>
<dbReference type="GO" id="GO:0005886">
    <property type="term" value="C:plasma membrane"/>
    <property type="evidence" value="ECO:0007669"/>
    <property type="project" value="UniProtKB-SubCell"/>
</dbReference>
<evidence type="ECO:0000256" key="4">
    <source>
        <dbReference type="ARBA" id="ARBA00022448"/>
    </source>
</evidence>
<dbReference type="Proteomes" id="UP000095743">
    <property type="component" value="Chromosome"/>
</dbReference>
<evidence type="ECO:0000256" key="8">
    <source>
        <dbReference type="ARBA" id="ARBA00023136"/>
    </source>
</evidence>
<evidence type="ECO:0000256" key="1">
    <source>
        <dbReference type="ARBA" id="ARBA00004651"/>
    </source>
</evidence>
<name>A0A1D8GHG6_9FIRM</name>
<keyword evidence="6 10" id="KW-0812">Transmembrane</keyword>
<dbReference type="GO" id="GO:0015297">
    <property type="term" value="F:antiporter activity"/>
    <property type="evidence" value="ECO:0007669"/>
    <property type="project" value="InterPro"/>
</dbReference>
<feature type="transmembrane region" description="Helical" evidence="10">
    <location>
        <begin position="167"/>
        <end position="187"/>
    </location>
</feature>
<feature type="transmembrane region" description="Helical" evidence="10">
    <location>
        <begin position="21"/>
        <end position="37"/>
    </location>
</feature>
<dbReference type="InterPro" id="IPR048279">
    <property type="entry name" value="MdtK-like"/>
</dbReference>
<dbReference type="RefSeq" id="WP_069976997.1">
    <property type="nucleotide sequence ID" value="NZ_CP017269.1"/>
</dbReference>
<evidence type="ECO:0000256" key="6">
    <source>
        <dbReference type="ARBA" id="ARBA00022692"/>
    </source>
</evidence>
<evidence type="ECO:0000256" key="2">
    <source>
        <dbReference type="ARBA" id="ARBA00008417"/>
    </source>
</evidence>
<proteinExistence type="inferred from homology"/>